<protein>
    <submittedName>
        <fullName evidence="4">Uncharacterized protein</fullName>
    </submittedName>
</protein>
<dbReference type="GO" id="GO:0000290">
    <property type="term" value="P:deadenylation-dependent decapping of nuclear-transcribed mRNA"/>
    <property type="evidence" value="ECO:0007669"/>
    <property type="project" value="InterPro"/>
</dbReference>
<sequence length="543" mass="60453">MDGRQFEEELYAPRPGRSDGGGRRRGARDDLGGGIEAGADTEADWAGDHESFAALMEAEKKAFKNSIKESSRGGVADGNQGTDLSSLPLPKQEWRGAPDAGLNGNDDGILGSLEGMSMKNQSSGNQRVTYFNETRSQLSNSEGRHPRTGQMNQGSSSSQGMASVKPSRRRCPFGMTSKDIDFVLRSHSRQLEMLRPLVDDFYLHEFNRKRSIPDDFLLNPQPEMERDPWMNAPRRPQHSNVNSMSLEKSLGTLQSWTPKAPRKIVDVTPMKSGTLLFTVMDDRVAVRAVLECGYDILADINDYKRRVPPLPTDHHLVLVEAEKLYNLFAISVDPDADEGKKEREEKFFAQICGLTKGKNLLAKALALFQPAHQALLVATIAKHLGFLCSRDLFSKLEWQEAEPFWNAIREAINSIQDLSYLVWILWSFLEGHQQDTEGVVVAISNEEGGSIMYSILSRSFALRNSPETDPGDKEEVNKVFKRLFDIAVAQLANIFGIAENLSHTWEIIAMLDALADGQDQNRLRSKVQNLLKTGGAPPPVRGR</sequence>
<keyword evidence="2" id="KW-0963">Cytoplasm</keyword>
<feature type="region of interest" description="Disordered" evidence="3">
    <location>
        <begin position="63"/>
        <end position="111"/>
    </location>
</feature>
<accession>A0AAV8UJR0</accession>
<proteinExistence type="predicted"/>
<dbReference type="GO" id="GO:0003723">
    <property type="term" value="F:RNA binding"/>
    <property type="evidence" value="ECO:0007669"/>
    <property type="project" value="TreeGrafter"/>
</dbReference>
<feature type="region of interest" description="Disordered" evidence="3">
    <location>
        <begin position="136"/>
        <end position="171"/>
    </location>
</feature>
<feature type="compositionally biased region" description="Basic and acidic residues" evidence="3">
    <location>
        <begin position="16"/>
        <end position="31"/>
    </location>
</feature>
<organism evidence="4 5">
    <name type="scientific">Rhodosorus marinus</name>
    <dbReference type="NCBI Taxonomy" id="101924"/>
    <lineage>
        <taxon>Eukaryota</taxon>
        <taxon>Rhodophyta</taxon>
        <taxon>Stylonematophyceae</taxon>
        <taxon>Stylonematales</taxon>
        <taxon>Stylonemataceae</taxon>
        <taxon>Rhodosorus</taxon>
    </lineage>
</organism>
<comment type="caution">
    <text evidence="4">The sequence shown here is derived from an EMBL/GenBank/DDBJ whole genome shotgun (WGS) entry which is preliminary data.</text>
</comment>
<dbReference type="InterPro" id="IPR039900">
    <property type="entry name" value="Pat1-like"/>
</dbReference>
<dbReference type="PANTHER" id="PTHR21551:SF0">
    <property type="entry name" value="PROTEIN ASSOCIATED WITH TOPO II RELATED-1, ISOFORM A"/>
    <property type="match status" value="1"/>
</dbReference>
<evidence type="ECO:0000313" key="5">
    <source>
        <dbReference type="Proteomes" id="UP001157974"/>
    </source>
</evidence>
<feature type="region of interest" description="Disordered" evidence="3">
    <location>
        <begin position="1"/>
        <end position="45"/>
    </location>
</feature>
<dbReference type="GO" id="GO:0000932">
    <property type="term" value="C:P-body"/>
    <property type="evidence" value="ECO:0007669"/>
    <property type="project" value="UniProtKB-SubCell"/>
</dbReference>
<dbReference type="GO" id="GO:0033962">
    <property type="term" value="P:P-body assembly"/>
    <property type="evidence" value="ECO:0007669"/>
    <property type="project" value="TreeGrafter"/>
</dbReference>
<evidence type="ECO:0000256" key="3">
    <source>
        <dbReference type="SAM" id="MobiDB-lite"/>
    </source>
</evidence>
<name>A0AAV8UJR0_9RHOD</name>
<dbReference type="PANTHER" id="PTHR21551">
    <property type="entry name" value="TOPOISOMERASE II-ASSOCIATED PROTEIN PAT1"/>
    <property type="match status" value="1"/>
</dbReference>
<evidence type="ECO:0000256" key="2">
    <source>
        <dbReference type="ARBA" id="ARBA00022490"/>
    </source>
</evidence>
<keyword evidence="5" id="KW-1185">Reference proteome</keyword>
<comment type="subcellular location">
    <subcellularLocation>
        <location evidence="1">Cytoplasm</location>
        <location evidence="1">P-body</location>
    </subcellularLocation>
</comment>
<feature type="compositionally biased region" description="Low complexity" evidence="3">
    <location>
        <begin position="149"/>
        <end position="163"/>
    </location>
</feature>
<dbReference type="AlphaFoldDB" id="A0AAV8UJR0"/>
<reference evidence="4 5" key="1">
    <citation type="journal article" date="2023" name="Nat. Commun.">
        <title>Origin of minicircular mitochondrial genomes in red algae.</title>
        <authorList>
            <person name="Lee Y."/>
            <person name="Cho C.H."/>
            <person name="Lee Y.M."/>
            <person name="Park S.I."/>
            <person name="Yang J.H."/>
            <person name="West J.A."/>
            <person name="Bhattacharya D."/>
            <person name="Yoon H.S."/>
        </authorList>
    </citation>
    <scope>NUCLEOTIDE SEQUENCE [LARGE SCALE GENOMIC DNA]</scope>
    <source>
        <strain evidence="4 5">CCMP1338</strain>
        <tissue evidence="4">Whole cell</tissue>
    </source>
</reference>
<dbReference type="Proteomes" id="UP001157974">
    <property type="component" value="Unassembled WGS sequence"/>
</dbReference>
<evidence type="ECO:0000313" key="4">
    <source>
        <dbReference type="EMBL" id="KAJ8901813.1"/>
    </source>
</evidence>
<gene>
    <name evidence="4" type="ORF">NDN08_004018</name>
</gene>
<dbReference type="EMBL" id="JAMWBK010000010">
    <property type="protein sequence ID" value="KAJ8901813.1"/>
    <property type="molecule type" value="Genomic_DNA"/>
</dbReference>
<evidence type="ECO:0000256" key="1">
    <source>
        <dbReference type="ARBA" id="ARBA00004201"/>
    </source>
</evidence>